<dbReference type="CTD" id="8232232"/>
<dbReference type="VEuPathDB" id="VectorBase:PHUM580210"/>
<accession>E0W1W8</accession>
<reference evidence="2" key="1">
    <citation type="submission" date="2007-04" db="EMBL/GenBank/DDBJ databases">
        <title>Annotation of Pediculus humanus corporis strain USDA.</title>
        <authorList>
            <person name="Kirkness E."/>
            <person name="Hannick L."/>
            <person name="Hass B."/>
            <person name="Bruggner R."/>
            <person name="Lawson D."/>
            <person name="Bidwell S."/>
            <person name="Joardar V."/>
            <person name="Caler E."/>
            <person name="Walenz B."/>
            <person name="Inman J."/>
            <person name="Schobel S."/>
            <person name="Galinsky K."/>
            <person name="Amedeo P."/>
            <person name="Strausberg R."/>
        </authorList>
    </citation>
    <scope>NUCLEOTIDE SEQUENCE</scope>
    <source>
        <strain evidence="2">USDA</strain>
    </source>
</reference>
<feature type="compositionally biased region" description="Basic and acidic residues" evidence="1">
    <location>
        <begin position="280"/>
        <end position="290"/>
    </location>
</feature>
<reference evidence="2" key="2">
    <citation type="submission" date="2007-04" db="EMBL/GenBank/DDBJ databases">
        <title>The genome of the human body louse.</title>
        <authorList>
            <consortium name="The Human Body Louse Genome Consortium"/>
            <person name="Kirkness E."/>
            <person name="Walenz B."/>
            <person name="Hass B."/>
            <person name="Bruggner R."/>
            <person name="Strausberg R."/>
        </authorList>
    </citation>
    <scope>NUCLEOTIDE SEQUENCE</scope>
    <source>
        <strain evidence="2">USDA</strain>
    </source>
</reference>
<name>E0W1W8_PEDHC</name>
<evidence type="ECO:0000313" key="2">
    <source>
        <dbReference type="EMBL" id="EEB19562.1"/>
    </source>
</evidence>
<feature type="region of interest" description="Disordered" evidence="1">
    <location>
        <begin position="357"/>
        <end position="389"/>
    </location>
</feature>
<evidence type="ECO:0000313" key="4">
    <source>
        <dbReference type="Proteomes" id="UP000009046"/>
    </source>
</evidence>
<feature type="compositionally biased region" description="Basic and acidic residues" evidence="1">
    <location>
        <begin position="364"/>
        <end position="374"/>
    </location>
</feature>
<feature type="region of interest" description="Disordered" evidence="1">
    <location>
        <begin position="165"/>
        <end position="204"/>
    </location>
</feature>
<dbReference type="EnsemblMetazoa" id="PHUM580210-RA">
    <property type="protein sequence ID" value="PHUM580210-PA"/>
    <property type="gene ID" value="PHUM580210"/>
</dbReference>
<feature type="compositionally biased region" description="Basic and acidic residues" evidence="1">
    <location>
        <begin position="90"/>
        <end position="109"/>
    </location>
</feature>
<evidence type="ECO:0000313" key="3">
    <source>
        <dbReference type="EnsemblMetazoa" id="PHUM580210-PA"/>
    </source>
</evidence>
<feature type="compositionally biased region" description="Basic and acidic residues" evidence="1">
    <location>
        <begin position="165"/>
        <end position="187"/>
    </location>
</feature>
<dbReference type="RefSeq" id="XP_002432300.1">
    <property type="nucleotide sequence ID" value="XM_002432255.1"/>
</dbReference>
<dbReference type="HOGENOM" id="CLU_552433_0_0_1"/>
<evidence type="ECO:0000256" key="1">
    <source>
        <dbReference type="SAM" id="MobiDB-lite"/>
    </source>
</evidence>
<feature type="compositionally biased region" description="Basic and acidic residues" evidence="1">
    <location>
        <begin position="74"/>
        <end position="83"/>
    </location>
</feature>
<feature type="region of interest" description="Disordered" evidence="1">
    <location>
        <begin position="417"/>
        <end position="451"/>
    </location>
</feature>
<feature type="region of interest" description="Disordered" evidence="1">
    <location>
        <begin position="276"/>
        <end position="312"/>
    </location>
</feature>
<feature type="compositionally biased region" description="Polar residues" evidence="1">
    <location>
        <begin position="433"/>
        <end position="443"/>
    </location>
</feature>
<dbReference type="eggNOG" id="ENOG502STHD">
    <property type="taxonomic scope" value="Eukaryota"/>
</dbReference>
<reference evidence="3" key="3">
    <citation type="submission" date="2020-05" db="UniProtKB">
        <authorList>
            <consortium name="EnsemblMetazoa"/>
        </authorList>
    </citation>
    <scope>IDENTIFICATION</scope>
    <source>
        <strain evidence="3">USDA</strain>
    </source>
</reference>
<dbReference type="InParanoid" id="E0W1W8"/>
<gene>
    <name evidence="3" type="primary">8232232</name>
    <name evidence="2" type="ORF">Phum_PHUM580210</name>
</gene>
<feature type="compositionally biased region" description="Low complexity" evidence="1">
    <location>
        <begin position="192"/>
        <end position="202"/>
    </location>
</feature>
<keyword evidence="4" id="KW-1185">Reference proteome</keyword>
<proteinExistence type="predicted"/>
<dbReference type="EMBL" id="DS235873">
    <property type="protein sequence ID" value="EEB19562.1"/>
    <property type="molecule type" value="Genomic_DNA"/>
</dbReference>
<dbReference type="GeneID" id="8232232"/>
<organism>
    <name type="scientific">Pediculus humanus subsp. corporis</name>
    <name type="common">Body louse</name>
    <dbReference type="NCBI Taxonomy" id="121224"/>
    <lineage>
        <taxon>Eukaryota</taxon>
        <taxon>Metazoa</taxon>
        <taxon>Ecdysozoa</taxon>
        <taxon>Arthropoda</taxon>
        <taxon>Hexapoda</taxon>
        <taxon>Insecta</taxon>
        <taxon>Pterygota</taxon>
        <taxon>Neoptera</taxon>
        <taxon>Paraneoptera</taxon>
        <taxon>Psocodea</taxon>
        <taxon>Troctomorpha</taxon>
        <taxon>Phthiraptera</taxon>
        <taxon>Anoplura</taxon>
        <taxon>Pediculidae</taxon>
        <taxon>Pediculus</taxon>
    </lineage>
</organism>
<dbReference type="OrthoDB" id="283111at2759"/>
<dbReference type="AlphaFoldDB" id="E0W1W8"/>
<protein>
    <submittedName>
        <fullName evidence="2 3">Uncharacterized protein</fullName>
    </submittedName>
</protein>
<dbReference type="Proteomes" id="UP000009046">
    <property type="component" value="Unassembled WGS sequence"/>
</dbReference>
<feature type="region of interest" description="Disordered" evidence="1">
    <location>
        <begin position="73"/>
        <end position="109"/>
    </location>
</feature>
<dbReference type="KEGG" id="phu:Phum_PHUM580210"/>
<sequence length="494" mass="55809">MDVPSSRRRYARSSTHTAIAQYLTDSCSSLLHKLTTRVRGPSQVVESNNPQKNRSYFDIYSDVRSRFNNSAYDHQTKQFDKKQQQQQQHQEQEHGKTEAGKDSKRDWPDVLKNSYGVVKSNSEKFLNLKSGINEESVKRRIEEVNRETENCGNFSRTCKIYPKESKNVKKDDERVRPPERVGNKLKEEEESTTTTTTSSSSTLLNSLGSTRMRLEDKYSDVLNKMVRKRQDVNSKVVGVQYPTERKYELAKSCTTASVLLCEKAYPFVATPRVAAGAAAPRDKTPFRVGEDPSLSSSSSSSCRSRRHRSYKDELMPAYRKSGPLCTTDGSKSSLNVSSSRPYLKICSIDIDKKIDDKFDDDDEGKSVEEKKCEDGGGGEGGESVADKVATEREVRRKEIQNLINKYSMLDEAYNRLSGGKMKKSKGKDVSTKQTTSAMTSKSRQQQQQQQSNLICDKVPGFLFFSLLPALRGGHGWQAFFFSKLVLTTRNGEIR</sequence>
<feature type="compositionally biased region" description="Low complexity" evidence="1">
    <location>
        <begin position="293"/>
        <end position="302"/>
    </location>
</feature>
<dbReference type="EMBL" id="AAZO01007059">
    <property type="status" value="NOT_ANNOTATED_CDS"/>
    <property type="molecule type" value="Genomic_DNA"/>
</dbReference>